<keyword evidence="2" id="KW-1185">Reference proteome</keyword>
<evidence type="ECO:0000313" key="2">
    <source>
        <dbReference type="Proteomes" id="UP000000238"/>
    </source>
</evidence>
<gene>
    <name evidence="1" type="ordered locus">HCH_04435</name>
</gene>
<dbReference type="KEGG" id="hch:HCH_04435"/>
<proteinExistence type="predicted"/>
<dbReference type="STRING" id="349521.HCH_04435"/>
<protein>
    <submittedName>
        <fullName evidence="1">Uncharacterized protein</fullName>
    </submittedName>
</protein>
<dbReference type="Proteomes" id="UP000000238">
    <property type="component" value="Chromosome"/>
</dbReference>
<dbReference type="AlphaFoldDB" id="Q2SDY5"/>
<reference evidence="1 2" key="1">
    <citation type="journal article" date="2005" name="Nucleic Acids Res.">
        <title>Genomic blueprint of Hahella chejuensis, a marine microbe producing an algicidal agent.</title>
        <authorList>
            <person name="Jeong H."/>
            <person name="Yim J.H."/>
            <person name="Lee C."/>
            <person name="Choi S.-H."/>
            <person name="Park Y.K."/>
            <person name="Yoon S.H."/>
            <person name="Hur C.-G."/>
            <person name="Kang H.-Y."/>
            <person name="Kim D."/>
            <person name="Lee H.H."/>
            <person name="Park K.H."/>
            <person name="Park S.-H."/>
            <person name="Park H.-S."/>
            <person name="Lee H.K."/>
            <person name="Oh T.K."/>
            <person name="Kim J.F."/>
        </authorList>
    </citation>
    <scope>NUCLEOTIDE SEQUENCE [LARGE SCALE GENOMIC DNA]</scope>
    <source>
        <strain evidence="1 2">KCTC 2396</strain>
    </source>
</reference>
<dbReference type="OrthoDB" id="6195026at2"/>
<evidence type="ECO:0000313" key="1">
    <source>
        <dbReference type="EMBL" id="ABC31139.1"/>
    </source>
</evidence>
<dbReference type="EMBL" id="CP000155">
    <property type="protein sequence ID" value="ABC31139.1"/>
    <property type="molecule type" value="Genomic_DNA"/>
</dbReference>
<sequence length="216" mass="25309">MKTYEDILDAMYVLYSDAFSKALPVNERMRALWSDPDRLDWIAIGQEQESWYLNFACGDAIAERASVRGYLSNVAEYLDNDRTRGDELLDMIRYELIDWEPFEEEYDASDDQAEMNEFIIFSALYLTILKLRKRLLPSLNIALADPVEMTVFDDIEASCFEASRPEYDGEELTKKDLLEMPPTLCREQRHRDYLTTLLKLDRKNRESALVIAERFV</sequence>
<name>Q2SDY5_HAHCH</name>
<dbReference type="HOGENOM" id="CLU_1276171_0_0_6"/>
<accession>Q2SDY5</accession>
<organism evidence="1 2">
    <name type="scientific">Hahella chejuensis (strain KCTC 2396)</name>
    <dbReference type="NCBI Taxonomy" id="349521"/>
    <lineage>
        <taxon>Bacteria</taxon>
        <taxon>Pseudomonadati</taxon>
        <taxon>Pseudomonadota</taxon>
        <taxon>Gammaproteobacteria</taxon>
        <taxon>Oceanospirillales</taxon>
        <taxon>Hahellaceae</taxon>
        <taxon>Hahella</taxon>
    </lineage>
</organism>
<dbReference type="RefSeq" id="WP_011398206.1">
    <property type="nucleotide sequence ID" value="NC_007645.1"/>
</dbReference>